<feature type="domain" description="DNA ligase OB-like" evidence="9">
    <location>
        <begin position="218"/>
        <end position="282"/>
    </location>
</feature>
<keyword evidence="3" id="KW-0235">DNA replication</keyword>
<dbReference type="Gene3D" id="3.30.1490.70">
    <property type="match status" value="1"/>
</dbReference>
<proteinExistence type="predicted"/>
<dbReference type="InterPro" id="IPR029319">
    <property type="entry name" value="DNA_ligase_OB"/>
</dbReference>
<feature type="signal peptide" evidence="7">
    <location>
        <begin position="1"/>
        <end position="20"/>
    </location>
</feature>
<dbReference type="Gene3D" id="3.30.470.30">
    <property type="entry name" value="DNA ligase/mRNA capping enzyme"/>
    <property type="match status" value="1"/>
</dbReference>
<keyword evidence="5" id="KW-0234">DNA repair</keyword>
<dbReference type="CDD" id="cd08041">
    <property type="entry name" value="OBF_kDNA_ligase_like"/>
    <property type="match status" value="1"/>
</dbReference>
<sequence>MKIKMTCLSLLLLNYGSVTEATPQLPESVMLANTYPPDNHPLDFSHYRVSEKLDGIRGVWDGRQLRTRNGTPIHAPQWFLSQLPSFPVEGELWAGRGLFHVVQQTILDQRPDPKGWQQISFMLFDIPFGHGPYHQRYHKIESWLDRQSDIPNLKLIRQFPVTSQHTLDQLMQHIVQANGEGIMLRDWYAAYHAGRSETLLKMKPYLDDEAQVIGYKSGKGKYHNQVGALLVRNRSGIEFYIGSGLTDQQRAAPPPVGSWITYRYDRMTVKGKPRFARFLRERLP</sequence>
<accession>A0ABU4IXN1</accession>
<dbReference type="PANTHER" id="PTHR47810">
    <property type="entry name" value="DNA LIGASE"/>
    <property type="match status" value="1"/>
</dbReference>
<keyword evidence="7" id="KW-0732">Signal</keyword>
<dbReference type="PANTHER" id="PTHR47810:SF1">
    <property type="entry name" value="DNA LIGASE B"/>
    <property type="match status" value="1"/>
</dbReference>
<evidence type="ECO:0000313" key="10">
    <source>
        <dbReference type="EMBL" id="MDW6092958.1"/>
    </source>
</evidence>
<evidence type="ECO:0000259" key="8">
    <source>
        <dbReference type="Pfam" id="PF01068"/>
    </source>
</evidence>
<dbReference type="InterPro" id="IPR012340">
    <property type="entry name" value="NA-bd_OB-fold"/>
</dbReference>
<dbReference type="RefSeq" id="WP_038179305.1">
    <property type="nucleotide sequence ID" value="NZ_AP024903.1"/>
</dbReference>
<dbReference type="GO" id="GO:0003910">
    <property type="term" value="F:DNA ligase (ATP) activity"/>
    <property type="evidence" value="ECO:0007669"/>
    <property type="project" value="UniProtKB-EC"/>
</dbReference>
<dbReference type="SUPFAM" id="SSF50249">
    <property type="entry name" value="Nucleic acid-binding proteins"/>
    <property type="match status" value="1"/>
</dbReference>
<dbReference type="EMBL" id="JAWRCP010000001">
    <property type="protein sequence ID" value="MDW6092958.1"/>
    <property type="molecule type" value="Genomic_DNA"/>
</dbReference>
<dbReference type="InterPro" id="IPR050326">
    <property type="entry name" value="NAD_dep_DNA_ligaseB"/>
</dbReference>
<dbReference type="EC" id="6.5.1.1" evidence="10"/>
<feature type="chain" id="PRO_5046668278" evidence="7">
    <location>
        <begin position="21"/>
        <end position="284"/>
    </location>
</feature>
<dbReference type="Gene3D" id="2.40.50.140">
    <property type="entry name" value="Nucleic acid-binding proteins"/>
    <property type="match status" value="1"/>
</dbReference>
<protein>
    <submittedName>
        <fullName evidence="10">DNA ligase</fullName>
        <ecNumber evidence="10">6.5.1.1</ecNumber>
    </submittedName>
</protein>
<dbReference type="Pfam" id="PF01068">
    <property type="entry name" value="DNA_ligase_A_M"/>
    <property type="match status" value="1"/>
</dbReference>
<keyword evidence="4" id="KW-0227">DNA damage</keyword>
<evidence type="ECO:0000256" key="5">
    <source>
        <dbReference type="ARBA" id="ARBA00023204"/>
    </source>
</evidence>
<evidence type="ECO:0000256" key="6">
    <source>
        <dbReference type="ARBA" id="ARBA00034003"/>
    </source>
</evidence>
<evidence type="ECO:0000256" key="1">
    <source>
        <dbReference type="ARBA" id="ARBA00001968"/>
    </source>
</evidence>
<feature type="domain" description="ATP-dependent DNA ligase family profile" evidence="8">
    <location>
        <begin position="108"/>
        <end position="203"/>
    </location>
</feature>
<dbReference type="Pfam" id="PF14743">
    <property type="entry name" value="DNA_ligase_OB_2"/>
    <property type="match status" value="1"/>
</dbReference>
<dbReference type="InterPro" id="IPR012310">
    <property type="entry name" value="DNA_ligase_ATP-dep_cent"/>
</dbReference>
<name>A0ABU4IXN1_9VIBR</name>
<dbReference type="CDD" id="cd07896">
    <property type="entry name" value="Adenylation_kDNA_ligase_like"/>
    <property type="match status" value="1"/>
</dbReference>
<evidence type="ECO:0000259" key="9">
    <source>
        <dbReference type="Pfam" id="PF14743"/>
    </source>
</evidence>
<evidence type="ECO:0000256" key="2">
    <source>
        <dbReference type="ARBA" id="ARBA00022598"/>
    </source>
</evidence>
<dbReference type="Proteomes" id="UP001279860">
    <property type="component" value="Unassembled WGS sequence"/>
</dbReference>
<keyword evidence="11" id="KW-1185">Reference proteome</keyword>
<evidence type="ECO:0000313" key="11">
    <source>
        <dbReference type="Proteomes" id="UP001279860"/>
    </source>
</evidence>
<comment type="caution">
    <text evidence="10">The sequence shown here is derived from an EMBL/GenBank/DDBJ whole genome shotgun (WGS) entry which is preliminary data.</text>
</comment>
<dbReference type="SUPFAM" id="SSF56091">
    <property type="entry name" value="DNA ligase/mRNA capping enzyme, catalytic domain"/>
    <property type="match status" value="1"/>
</dbReference>
<comment type="cofactor">
    <cofactor evidence="1">
        <name>a divalent metal cation</name>
        <dbReference type="ChEBI" id="CHEBI:60240"/>
    </cofactor>
</comment>
<evidence type="ECO:0000256" key="3">
    <source>
        <dbReference type="ARBA" id="ARBA00022705"/>
    </source>
</evidence>
<dbReference type="NCBIfam" id="NF006592">
    <property type="entry name" value="PRK09125.1"/>
    <property type="match status" value="1"/>
</dbReference>
<evidence type="ECO:0000256" key="4">
    <source>
        <dbReference type="ARBA" id="ARBA00022763"/>
    </source>
</evidence>
<evidence type="ECO:0000256" key="7">
    <source>
        <dbReference type="SAM" id="SignalP"/>
    </source>
</evidence>
<organism evidence="10 11">
    <name type="scientific">Vibrio rhizosphaerae</name>
    <dbReference type="NCBI Taxonomy" id="398736"/>
    <lineage>
        <taxon>Bacteria</taxon>
        <taxon>Pseudomonadati</taxon>
        <taxon>Pseudomonadota</taxon>
        <taxon>Gammaproteobacteria</taxon>
        <taxon>Vibrionales</taxon>
        <taxon>Vibrionaceae</taxon>
        <taxon>Vibrio</taxon>
    </lineage>
</organism>
<reference evidence="10 11" key="1">
    <citation type="submission" date="2023-11" db="EMBL/GenBank/DDBJ databases">
        <title>Plant-associative lifestyle of Vibrio porteresiae and its evolutionary dynamics.</title>
        <authorList>
            <person name="Rameshkumar N."/>
            <person name="Kirti K."/>
        </authorList>
    </citation>
    <scope>NUCLEOTIDE SEQUENCE [LARGE SCALE GENOMIC DNA]</scope>
    <source>
        <strain evidence="10 11">MSSRF7</strain>
    </source>
</reference>
<comment type="catalytic activity">
    <reaction evidence="6">
        <text>ATP + (deoxyribonucleotide)n-3'-hydroxyl + 5'-phospho-(deoxyribonucleotide)m = (deoxyribonucleotide)n+m + AMP + diphosphate.</text>
        <dbReference type="EC" id="6.5.1.1"/>
    </reaction>
</comment>
<gene>
    <name evidence="10" type="ORF">SBX64_10395</name>
</gene>
<keyword evidence="2 10" id="KW-0436">Ligase</keyword>